<dbReference type="Pfam" id="PF04014">
    <property type="entry name" value="MazE_antitoxin"/>
    <property type="match status" value="1"/>
</dbReference>
<dbReference type="AlphaFoldDB" id="A0A133VCJ9"/>
<dbReference type="SMART" id="SM00966">
    <property type="entry name" value="SpoVT_AbrB"/>
    <property type="match status" value="1"/>
</dbReference>
<proteinExistence type="predicted"/>
<dbReference type="InterPro" id="IPR037914">
    <property type="entry name" value="SpoVT-AbrB_sf"/>
</dbReference>
<sequence>MIRSHLPKDLSTLDWYKSMVKMVVASANFGTNGRVVIPKKIRKALKIKEGDTLLFEKVSDRKVTVKIVRGEDEFVKSIHNPGEGKAIKPRRLKKELWS</sequence>
<evidence type="ECO:0000313" key="3">
    <source>
        <dbReference type="Proteomes" id="UP000070076"/>
    </source>
</evidence>
<dbReference type="SUPFAM" id="SSF89447">
    <property type="entry name" value="AbrB/MazE/MraZ-like"/>
    <property type="match status" value="1"/>
</dbReference>
<dbReference type="NCBIfam" id="TIGR01439">
    <property type="entry name" value="lp_hng_hel_AbrB"/>
    <property type="match status" value="1"/>
</dbReference>
<dbReference type="InterPro" id="IPR007159">
    <property type="entry name" value="SpoVT-AbrB_dom"/>
</dbReference>
<evidence type="ECO:0000259" key="1">
    <source>
        <dbReference type="SMART" id="SM00966"/>
    </source>
</evidence>
<evidence type="ECO:0000313" key="2">
    <source>
        <dbReference type="EMBL" id="KXB04176.1"/>
    </source>
</evidence>
<dbReference type="GO" id="GO:0003677">
    <property type="term" value="F:DNA binding"/>
    <property type="evidence" value="ECO:0007669"/>
    <property type="project" value="InterPro"/>
</dbReference>
<comment type="caution">
    <text evidence="2">The sequence shown here is derived from an EMBL/GenBank/DDBJ whole genome shotgun (WGS) entry which is preliminary data.</text>
</comment>
<name>A0A133VCJ9_9EURY</name>
<protein>
    <recommendedName>
        <fullName evidence="1">SpoVT-AbrB domain-containing protein</fullName>
    </recommendedName>
</protein>
<accession>A0A133VCJ9</accession>
<dbReference type="EMBL" id="LHYB01000047">
    <property type="protein sequence ID" value="KXB04176.1"/>
    <property type="molecule type" value="Genomic_DNA"/>
</dbReference>
<dbReference type="Gene3D" id="2.10.260.10">
    <property type="match status" value="1"/>
</dbReference>
<keyword evidence="3" id="KW-1185">Reference proteome</keyword>
<reference evidence="2 3" key="1">
    <citation type="journal article" date="2016" name="Sci. Rep.">
        <title>Metabolic traits of an uncultured archaeal lineage -MSBL1- from brine pools of the Red Sea.</title>
        <authorList>
            <person name="Mwirichia R."/>
            <person name="Alam I."/>
            <person name="Rashid M."/>
            <person name="Vinu M."/>
            <person name="Ba-Alawi W."/>
            <person name="Anthony Kamau A."/>
            <person name="Kamanda Ngugi D."/>
            <person name="Goker M."/>
            <person name="Klenk H.P."/>
            <person name="Bajic V."/>
            <person name="Stingl U."/>
        </authorList>
    </citation>
    <scope>NUCLEOTIDE SEQUENCE [LARGE SCALE GENOMIC DNA]</scope>
    <source>
        <strain evidence="2">SCGC-AAA261O19</strain>
    </source>
</reference>
<dbReference type="Proteomes" id="UP000070076">
    <property type="component" value="Unassembled WGS sequence"/>
</dbReference>
<gene>
    <name evidence="2" type="ORF">AKJ48_03280</name>
</gene>
<feature type="domain" description="SpoVT-AbrB" evidence="1">
    <location>
        <begin position="27"/>
        <end position="73"/>
    </location>
</feature>
<organism evidence="2 3">
    <name type="scientific">candidate division MSBL1 archaeon SCGC-AAA261O19</name>
    <dbReference type="NCBI Taxonomy" id="1698277"/>
    <lineage>
        <taxon>Archaea</taxon>
        <taxon>Methanobacteriati</taxon>
        <taxon>Methanobacteriota</taxon>
        <taxon>candidate division MSBL1</taxon>
    </lineage>
</organism>